<dbReference type="EMBL" id="JAFCIX010000572">
    <property type="protein sequence ID" value="KAH6586636.1"/>
    <property type="molecule type" value="Genomic_DNA"/>
</dbReference>
<dbReference type="SMART" id="SM00320">
    <property type="entry name" value="WD40"/>
    <property type="match status" value="6"/>
</dbReference>
<keyword evidence="2" id="KW-0963">Cytoplasm</keyword>
<dbReference type="Proteomes" id="UP001648503">
    <property type="component" value="Unassembled WGS sequence"/>
</dbReference>
<name>A0ABQ8EUN7_9FUNG</name>
<dbReference type="Gene3D" id="2.130.10.10">
    <property type="entry name" value="YVTN repeat-like/Quinoprotein amine dehydrogenase"/>
    <property type="match status" value="2"/>
</dbReference>
<accession>A0ABQ8EUN7</accession>
<evidence type="ECO:0000256" key="4">
    <source>
        <dbReference type="ARBA" id="ARBA00022737"/>
    </source>
</evidence>
<evidence type="ECO:0000256" key="3">
    <source>
        <dbReference type="ARBA" id="ARBA00022574"/>
    </source>
</evidence>
<keyword evidence="6" id="KW-1185">Reference proteome</keyword>
<organism evidence="5 6">
    <name type="scientific">Batrachochytrium salamandrivorans</name>
    <dbReference type="NCBI Taxonomy" id="1357716"/>
    <lineage>
        <taxon>Eukaryota</taxon>
        <taxon>Fungi</taxon>
        <taxon>Fungi incertae sedis</taxon>
        <taxon>Chytridiomycota</taxon>
        <taxon>Chytridiomycota incertae sedis</taxon>
        <taxon>Chytridiomycetes</taxon>
        <taxon>Rhizophydiales</taxon>
        <taxon>Rhizophydiales incertae sedis</taxon>
        <taxon>Batrachochytrium</taxon>
    </lineage>
</organism>
<dbReference type="InterPro" id="IPR050687">
    <property type="entry name" value="Dynein_IC"/>
</dbReference>
<dbReference type="Pfam" id="PF00400">
    <property type="entry name" value="WD40"/>
    <property type="match status" value="2"/>
</dbReference>
<evidence type="ECO:0000313" key="5">
    <source>
        <dbReference type="EMBL" id="KAH6586636.1"/>
    </source>
</evidence>
<keyword evidence="4" id="KW-0677">Repeat</keyword>
<dbReference type="InterPro" id="IPR015943">
    <property type="entry name" value="WD40/YVTN_repeat-like_dom_sf"/>
</dbReference>
<sequence>MLFSSQTNPSLNDISLPSSWKRTAVLAEASSQTLPVETTSCASETTCCVSMQIQTDPEPVVPASLTPSASDLPFLVSFLSRVESDMSAILLQNIKSTAFHGYTVKWEDEIDSVSCLATFEHPHRSPGSWCTDLAWNNTGSTIATSYGRMDHASWCSHKGMICTWNISMRDLSSESFSFTAETTSCLMTIAFHPEIPSLIAGGAFNGEIIIWSTANPQDPVVSISLSSDLTHQEPVSKVIWIPSTTIRGKFDLMSVGNDGKVLVWGTDKYHMTPRNISQIMLSNIPKKIRLNTTAPNMDSPVGITSFSVSKHMPQEYILGTESGHIIKCTTTSAVEISSKQKEVVGRLPNPVVFAYSSHVGPVQTIIHSPFHRNLFLSCGSDGSLRLYNQLQFKHVLMWEPSDHPLCSVDWSPFRRTVFSGTTQDGDIHFYDLAVSHGIPVATIHATESAHKDALIGRFNHRRPEFYASGDGEGHVKIWRLSTLLMRGVDGANLYDEQILEKLGLA</sequence>
<reference evidence="5 6" key="1">
    <citation type="submission" date="2021-02" db="EMBL/GenBank/DDBJ databases">
        <title>Variation within the Batrachochytrium salamandrivorans European outbreak.</title>
        <authorList>
            <person name="Kelly M."/>
            <person name="Pasmans F."/>
            <person name="Shea T.P."/>
            <person name="Munoz J.F."/>
            <person name="Carranza S."/>
            <person name="Cuomo C.A."/>
            <person name="Martel A."/>
        </authorList>
    </citation>
    <scope>NUCLEOTIDE SEQUENCE [LARGE SCALE GENOMIC DNA]</scope>
    <source>
        <strain evidence="5 6">AMFP18/2</strain>
    </source>
</reference>
<evidence type="ECO:0000256" key="2">
    <source>
        <dbReference type="ARBA" id="ARBA00022490"/>
    </source>
</evidence>
<comment type="caution">
    <text evidence="5">The sequence shown here is derived from an EMBL/GenBank/DDBJ whole genome shotgun (WGS) entry which is preliminary data.</text>
</comment>
<keyword evidence="3" id="KW-0853">WD repeat</keyword>
<dbReference type="InterPro" id="IPR036322">
    <property type="entry name" value="WD40_repeat_dom_sf"/>
</dbReference>
<protein>
    <recommendedName>
        <fullName evidence="7">Anaphase-promoting complex subunit 4 WD40 domain-containing protein</fullName>
    </recommendedName>
</protein>
<comment type="subcellular location">
    <subcellularLocation>
        <location evidence="1">Cytoplasm</location>
    </subcellularLocation>
</comment>
<dbReference type="InterPro" id="IPR001680">
    <property type="entry name" value="WD40_rpt"/>
</dbReference>
<dbReference type="PANTHER" id="PTHR12442">
    <property type="entry name" value="DYNEIN INTERMEDIATE CHAIN"/>
    <property type="match status" value="1"/>
</dbReference>
<evidence type="ECO:0000313" key="6">
    <source>
        <dbReference type="Proteomes" id="UP001648503"/>
    </source>
</evidence>
<dbReference type="PANTHER" id="PTHR12442:SF26">
    <property type="entry name" value="CYTOPLASMIC DYNEIN 2 INTERMEDIATE CHAIN 2"/>
    <property type="match status" value="1"/>
</dbReference>
<proteinExistence type="predicted"/>
<evidence type="ECO:0008006" key="7">
    <source>
        <dbReference type="Google" id="ProtNLM"/>
    </source>
</evidence>
<evidence type="ECO:0000256" key="1">
    <source>
        <dbReference type="ARBA" id="ARBA00004496"/>
    </source>
</evidence>
<dbReference type="SUPFAM" id="SSF50978">
    <property type="entry name" value="WD40 repeat-like"/>
    <property type="match status" value="1"/>
</dbReference>
<gene>
    <name evidence="5" type="ORF">BASA50_000348</name>
</gene>